<evidence type="ECO:0000313" key="2">
    <source>
        <dbReference type="Proteomes" id="UP000828048"/>
    </source>
</evidence>
<accession>A0ACB7XU80</accession>
<gene>
    <name evidence="1" type="ORF">Vadar_027184</name>
</gene>
<organism evidence="1 2">
    <name type="scientific">Vaccinium darrowii</name>
    <dbReference type="NCBI Taxonomy" id="229202"/>
    <lineage>
        <taxon>Eukaryota</taxon>
        <taxon>Viridiplantae</taxon>
        <taxon>Streptophyta</taxon>
        <taxon>Embryophyta</taxon>
        <taxon>Tracheophyta</taxon>
        <taxon>Spermatophyta</taxon>
        <taxon>Magnoliopsida</taxon>
        <taxon>eudicotyledons</taxon>
        <taxon>Gunneridae</taxon>
        <taxon>Pentapetalae</taxon>
        <taxon>asterids</taxon>
        <taxon>Ericales</taxon>
        <taxon>Ericaceae</taxon>
        <taxon>Vaccinioideae</taxon>
        <taxon>Vaccinieae</taxon>
        <taxon>Vaccinium</taxon>
    </lineage>
</organism>
<dbReference type="EMBL" id="CM037151">
    <property type="protein sequence ID" value="KAH7844362.1"/>
    <property type="molecule type" value="Genomic_DNA"/>
</dbReference>
<reference evidence="1 2" key="1">
    <citation type="journal article" date="2021" name="Hortic Res">
        <title>High-quality reference genome and annotation aids understanding of berry development for evergreen blueberry (Vaccinium darrowii).</title>
        <authorList>
            <person name="Yu J."/>
            <person name="Hulse-Kemp A.M."/>
            <person name="Babiker E."/>
            <person name="Staton M."/>
        </authorList>
    </citation>
    <scope>NUCLEOTIDE SEQUENCE [LARGE SCALE GENOMIC DNA]</scope>
    <source>
        <strain evidence="2">cv. NJ 8807/NJ 8810</strain>
        <tissue evidence="1">Young leaf</tissue>
    </source>
</reference>
<comment type="caution">
    <text evidence="1">The sequence shown here is derived from an EMBL/GenBank/DDBJ whole genome shotgun (WGS) entry which is preliminary data.</text>
</comment>
<name>A0ACB7XU80_9ERIC</name>
<dbReference type="Proteomes" id="UP000828048">
    <property type="component" value="Chromosome 1"/>
</dbReference>
<evidence type="ECO:0000313" key="1">
    <source>
        <dbReference type="EMBL" id="KAH7844362.1"/>
    </source>
</evidence>
<proteinExistence type="predicted"/>
<keyword evidence="2" id="KW-1185">Reference proteome</keyword>
<protein>
    <submittedName>
        <fullName evidence="1">Uncharacterized protein</fullName>
    </submittedName>
</protein>
<sequence>MYEVTECIDNMEFFKKWPPPRVYWWAMAHLKRNAVDGDIFMAKKTEEEKLEFLRELHTGAMMVWNIRIKGMTVVAVLIKVGSMISVILLVGWKAKFFRKTIFHIERPLNPPPPPPYNPYGGIPLQGMGGYYNDFNSSYGNNVASNENWDDTNYEMDFSPGLGSQSMVNSQSGLNMGDYGNVPYMNYETANSTSAGPSMGGYSNAPYMNYETAYSAGVGQSMAYDGDHGGSSEDNWDEMLENPEYRSTGDFVNHNDSDDDDDRFSLSDNDLEAAIWNEAEMQDLCSIALLEAVREHQKRLKKKKTPFHTSPLQGRGYMDDLWNSHPRRFYQVLKMPKRTFEKLVGELETIYGWTVGRSDAIACDESLAMFIHLLRGFSNDEIQKRFQHSGETISGQIHKILRCLRKFNYDKLQPTRSQDDPHPYLD</sequence>